<protein>
    <submittedName>
        <fullName evidence="1">Uncharacterized protein</fullName>
    </submittedName>
</protein>
<accession>A0A151ITT3</accession>
<sequence>MGGDRLNFLDVTVIRDNELIELGQQEDVPCTTPRSLQATVGSLKSKAKVCGEAPDSADAFYDAFSTNDLTSMGWSREVCFSTDNLTSVGWSWEVCFSTDDVISMDWSWEVCRLERVKEPASLLETLEEPFITAGVTS</sequence>
<dbReference type="AlphaFoldDB" id="A0A151ITT3"/>
<dbReference type="Proteomes" id="UP000078492">
    <property type="component" value="Unassembled WGS sequence"/>
</dbReference>
<evidence type="ECO:0000313" key="1">
    <source>
        <dbReference type="EMBL" id="KYN10471.1"/>
    </source>
</evidence>
<proteinExistence type="predicted"/>
<evidence type="ECO:0000313" key="2">
    <source>
        <dbReference type="Proteomes" id="UP000078492"/>
    </source>
</evidence>
<keyword evidence="2" id="KW-1185">Reference proteome</keyword>
<name>A0A151ITT3_9HYME</name>
<gene>
    <name evidence="1" type="ORF">ALC57_17380</name>
</gene>
<reference evidence="1 2" key="1">
    <citation type="submission" date="2015-09" db="EMBL/GenBank/DDBJ databases">
        <title>Trachymyrmex cornetzi WGS genome.</title>
        <authorList>
            <person name="Nygaard S."/>
            <person name="Hu H."/>
            <person name="Boomsma J."/>
            <person name="Zhang G."/>
        </authorList>
    </citation>
    <scope>NUCLEOTIDE SEQUENCE [LARGE SCALE GENOMIC DNA]</scope>
    <source>
        <strain evidence="1">Tcor2-1</strain>
        <tissue evidence="1">Whole body</tissue>
    </source>
</reference>
<organism evidence="1 2">
    <name type="scientific">Trachymyrmex cornetzi</name>
    <dbReference type="NCBI Taxonomy" id="471704"/>
    <lineage>
        <taxon>Eukaryota</taxon>
        <taxon>Metazoa</taxon>
        <taxon>Ecdysozoa</taxon>
        <taxon>Arthropoda</taxon>
        <taxon>Hexapoda</taxon>
        <taxon>Insecta</taxon>
        <taxon>Pterygota</taxon>
        <taxon>Neoptera</taxon>
        <taxon>Endopterygota</taxon>
        <taxon>Hymenoptera</taxon>
        <taxon>Apocrita</taxon>
        <taxon>Aculeata</taxon>
        <taxon>Formicoidea</taxon>
        <taxon>Formicidae</taxon>
        <taxon>Myrmicinae</taxon>
        <taxon>Trachymyrmex</taxon>
    </lineage>
</organism>
<dbReference type="EMBL" id="KQ980990">
    <property type="protein sequence ID" value="KYN10471.1"/>
    <property type="molecule type" value="Genomic_DNA"/>
</dbReference>